<evidence type="ECO:0000313" key="11">
    <source>
        <dbReference type="Proteomes" id="UP000256913"/>
    </source>
</evidence>
<feature type="compositionally biased region" description="Low complexity" evidence="8">
    <location>
        <begin position="339"/>
        <end position="352"/>
    </location>
</feature>
<evidence type="ECO:0000256" key="4">
    <source>
        <dbReference type="ARBA" id="ARBA00022741"/>
    </source>
</evidence>
<dbReference type="AlphaFoldDB" id="A0A3D9ZK86"/>
<keyword evidence="6 7" id="KW-0067">ATP-binding</keyword>
<dbReference type="SMART" id="SM00220">
    <property type="entry name" value="S_TKc"/>
    <property type="match status" value="1"/>
</dbReference>
<dbReference type="SUPFAM" id="SSF56112">
    <property type="entry name" value="Protein kinase-like (PK-like)"/>
    <property type="match status" value="1"/>
</dbReference>
<dbReference type="Gene3D" id="1.10.510.10">
    <property type="entry name" value="Transferase(Phosphotransferase) domain 1"/>
    <property type="match status" value="1"/>
</dbReference>
<protein>
    <recommendedName>
        <fullName evidence="2">non-specific serine/threonine protein kinase</fullName>
        <ecNumber evidence="2">2.7.11.1</ecNumber>
    </recommendedName>
</protein>
<feature type="binding site" evidence="7">
    <location>
        <position position="35"/>
    </location>
    <ligand>
        <name>ATP</name>
        <dbReference type="ChEBI" id="CHEBI:30616"/>
    </ligand>
</feature>
<dbReference type="Gene3D" id="3.30.200.20">
    <property type="entry name" value="Phosphorylase Kinase, domain 1"/>
    <property type="match status" value="1"/>
</dbReference>
<gene>
    <name evidence="10" type="ORF">DFJ67_2896</name>
</gene>
<evidence type="ECO:0000256" key="1">
    <source>
        <dbReference type="ARBA" id="ARBA00010886"/>
    </source>
</evidence>
<dbReference type="CDD" id="cd14014">
    <property type="entry name" value="STKc_PknB_like"/>
    <property type="match status" value="1"/>
</dbReference>
<evidence type="ECO:0000259" key="9">
    <source>
        <dbReference type="PROSITE" id="PS50011"/>
    </source>
</evidence>
<dbReference type="PANTHER" id="PTHR43671:SF13">
    <property type="entry name" value="SERINE_THREONINE-PROTEIN KINASE NEK2"/>
    <property type="match status" value="1"/>
</dbReference>
<keyword evidence="5 10" id="KW-0418">Kinase</keyword>
<accession>A0A3D9ZK86</accession>
<dbReference type="EC" id="2.7.11.1" evidence="2"/>
<evidence type="ECO:0000256" key="7">
    <source>
        <dbReference type="PROSITE-ProRule" id="PRU10141"/>
    </source>
</evidence>
<dbReference type="PROSITE" id="PS00108">
    <property type="entry name" value="PROTEIN_KINASE_ST"/>
    <property type="match status" value="1"/>
</dbReference>
<reference evidence="10 11" key="1">
    <citation type="submission" date="2018-08" db="EMBL/GenBank/DDBJ databases">
        <title>Sequencing the genomes of 1000 actinobacteria strains.</title>
        <authorList>
            <person name="Klenk H.-P."/>
        </authorList>
    </citation>
    <scope>NUCLEOTIDE SEQUENCE [LARGE SCALE GENOMIC DNA]</scope>
    <source>
        <strain evidence="10 11">DSM 44099</strain>
    </source>
</reference>
<dbReference type="GO" id="GO:0004674">
    <property type="term" value="F:protein serine/threonine kinase activity"/>
    <property type="evidence" value="ECO:0007669"/>
    <property type="project" value="UniProtKB-EC"/>
</dbReference>
<keyword evidence="3" id="KW-0808">Transferase</keyword>
<dbReference type="InterPro" id="IPR017441">
    <property type="entry name" value="Protein_kinase_ATP_BS"/>
</dbReference>
<evidence type="ECO:0000256" key="5">
    <source>
        <dbReference type="ARBA" id="ARBA00022777"/>
    </source>
</evidence>
<dbReference type="PANTHER" id="PTHR43671">
    <property type="entry name" value="SERINE/THREONINE-PROTEIN KINASE NEK"/>
    <property type="match status" value="1"/>
</dbReference>
<comment type="similarity">
    <text evidence="1">Belongs to the protein kinase superfamily. NEK Ser/Thr protein kinase family. NIMA subfamily.</text>
</comment>
<dbReference type="InterPro" id="IPR011009">
    <property type="entry name" value="Kinase-like_dom_sf"/>
</dbReference>
<keyword evidence="4 7" id="KW-0547">Nucleotide-binding</keyword>
<dbReference type="Proteomes" id="UP000256913">
    <property type="component" value="Unassembled WGS sequence"/>
</dbReference>
<dbReference type="EMBL" id="QUMQ01000001">
    <property type="protein sequence ID" value="REF96902.1"/>
    <property type="molecule type" value="Genomic_DNA"/>
</dbReference>
<evidence type="ECO:0000256" key="2">
    <source>
        <dbReference type="ARBA" id="ARBA00012513"/>
    </source>
</evidence>
<organism evidence="10 11">
    <name type="scientific">Asanoa ferruginea</name>
    <dbReference type="NCBI Taxonomy" id="53367"/>
    <lineage>
        <taxon>Bacteria</taxon>
        <taxon>Bacillati</taxon>
        <taxon>Actinomycetota</taxon>
        <taxon>Actinomycetes</taxon>
        <taxon>Micromonosporales</taxon>
        <taxon>Micromonosporaceae</taxon>
        <taxon>Asanoa</taxon>
    </lineage>
</organism>
<dbReference type="InterPro" id="IPR008271">
    <property type="entry name" value="Ser/Thr_kinase_AS"/>
</dbReference>
<evidence type="ECO:0000256" key="8">
    <source>
        <dbReference type="SAM" id="MobiDB-lite"/>
    </source>
</evidence>
<dbReference type="InterPro" id="IPR000719">
    <property type="entry name" value="Prot_kinase_dom"/>
</dbReference>
<comment type="caution">
    <text evidence="10">The sequence shown here is derived from an EMBL/GenBank/DDBJ whole genome shotgun (WGS) entry which is preliminary data.</text>
</comment>
<dbReference type="PROSITE" id="PS50011">
    <property type="entry name" value="PROTEIN_KINASE_DOM"/>
    <property type="match status" value="1"/>
</dbReference>
<evidence type="ECO:0000256" key="3">
    <source>
        <dbReference type="ARBA" id="ARBA00022679"/>
    </source>
</evidence>
<evidence type="ECO:0000256" key="6">
    <source>
        <dbReference type="ARBA" id="ARBA00022840"/>
    </source>
</evidence>
<feature type="domain" description="Protein kinase" evidence="9">
    <location>
        <begin position="6"/>
        <end position="268"/>
    </location>
</feature>
<keyword evidence="11" id="KW-1185">Reference proteome</keyword>
<dbReference type="PROSITE" id="PS00107">
    <property type="entry name" value="PROTEIN_KINASE_ATP"/>
    <property type="match status" value="1"/>
</dbReference>
<dbReference type="InterPro" id="IPR050660">
    <property type="entry name" value="NEK_Ser/Thr_kinase"/>
</dbReference>
<name>A0A3D9ZK86_9ACTN</name>
<proteinExistence type="inferred from homology"/>
<sequence>MVGGCYALIEQIGGGAGGTVWRALSQATGEEVAIKLLREELVLQPKAVMRFVQERAILAALRHENIVPVRELLTVGESLGLVMDLVPGGSLRDVLRRRGTLAPAEAATCMAAVAEGLAHAHHLGVVHRDLKPDNILVGTPDALDRDPRVRLTDFGIARVIDAPALTTAGALLGTPNYLSPELIHGGRPSPASDVYAFGMVLYELLTGRPPFGGHTPRSVIRRHVETRPRRNPGIPDVLWKLITSCVDKNPARRPDAADLGAALRTAALRLGATPALPRQHPLPMQSALTAGRPFVPSQRRRSPAWHAITTVVTSFVLMAAALIAFEWPGPGSGTEAAADRPSATPSPSPTAAKGGKPVRAGQPIATDAARLTANRLGKPAPAKPRTSEDARVAPLPTVFGTAHCTGFQWKFLQPAFSNTCYATGPGIRVSGALRSKEVTADITLTLKDTAGKQVGDAYTCKRLTFAKEMSERACGPFELMPPRGRRYVLVQSWRVYDNDGSAILGEAKSAEFAF</sequence>
<dbReference type="Pfam" id="PF00069">
    <property type="entry name" value="Pkinase"/>
    <property type="match status" value="1"/>
</dbReference>
<dbReference type="GO" id="GO:0005524">
    <property type="term" value="F:ATP binding"/>
    <property type="evidence" value="ECO:0007669"/>
    <property type="project" value="UniProtKB-UniRule"/>
</dbReference>
<feature type="region of interest" description="Disordered" evidence="8">
    <location>
        <begin position="332"/>
        <end position="361"/>
    </location>
</feature>
<evidence type="ECO:0000313" key="10">
    <source>
        <dbReference type="EMBL" id="REF96902.1"/>
    </source>
</evidence>